<reference evidence="3 5" key="1">
    <citation type="submission" date="2016-07" db="EMBL/GenBank/DDBJ databases">
        <title>Characterization of isolates of Eisenbergiella tayi derived from blood cultures, using whole genome sequencing.</title>
        <authorList>
            <person name="Burdz T."/>
            <person name="Wiebe D."/>
            <person name="Huynh C."/>
            <person name="Bernard K."/>
        </authorList>
    </citation>
    <scope>NUCLEOTIDE SEQUENCE [LARGE SCALE GENOMIC DNA]</scope>
    <source>
        <strain evidence="3 5">NML 110608</strain>
    </source>
</reference>
<evidence type="ECO:0000313" key="4">
    <source>
        <dbReference type="EMBL" id="ODR53600.1"/>
    </source>
</evidence>
<dbReference type="SUPFAM" id="SSF55136">
    <property type="entry name" value="Probable bacterial effector-binding domain"/>
    <property type="match status" value="1"/>
</dbReference>
<evidence type="ECO:0000313" key="5">
    <source>
        <dbReference type="Proteomes" id="UP000094067"/>
    </source>
</evidence>
<dbReference type="InterPro" id="IPR011256">
    <property type="entry name" value="Reg_factor_effector_dom_sf"/>
</dbReference>
<dbReference type="GO" id="GO:0003700">
    <property type="term" value="F:DNA-binding transcription factor activity"/>
    <property type="evidence" value="ECO:0007669"/>
    <property type="project" value="InterPro"/>
</dbReference>
<dbReference type="InterPro" id="IPR029442">
    <property type="entry name" value="GyrI-like"/>
</dbReference>
<reference evidence="4 6" key="2">
    <citation type="submission" date="2016-08" db="EMBL/GenBank/DDBJ databases">
        <authorList>
            <person name="Seilhamer J.J."/>
        </authorList>
    </citation>
    <scope>NUCLEOTIDE SEQUENCE [LARGE SCALE GENOMIC DNA]</scope>
    <source>
        <strain evidence="4 6">NML150140-1</strain>
    </source>
</reference>
<dbReference type="PATRIC" id="fig|1432052.4.peg.5743"/>
<dbReference type="AlphaFoldDB" id="A0A1E3A7I5"/>
<dbReference type="GeneID" id="93303699"/>
<evidence type="ECO:0000256" key="1">
    <source>
        <dbReference type="ARBA" id="ARBA00023125"/>
    </source>
</evidence>
<dbReference type="PANTHER" id="PTHR30204">
    <property type="entry name" value="REDOX-CYCLING DRUG-SENSING TRANSCRIPTIONAL ACTIVATOR SOXR"/>
    <property type="match status" value="1"/>
</dbReference>
<dbReference type="SUPFAM" id="SSF46955">
    <property type="entry name" value="Putative DNA-binding domain"/>
    <property type="match status" value="1"/>
</dbReference>
<dbReference type="GO" id="GO:0003677">
    <property type="term" value="F:DNA binding"/>
    <property type="evidence" value="ECO:0007669"/>
    <property type="project" value="UniProtKB-KW"/>
</dbReference>
<dbReference type="InterPro" id="IPR009061">
    <property type="entry name" value="DNA-bd_dom_put_sf"/>
</dbReference>
<dbReference type="SMART" id="SM00422">
    <property type="entry name" value="HTH_MERR"/>
    <property type="match status" value="1"/>
</dbReference>
<sequence length="273" mass="31441">MLKIGDFSKLSRISIRMLRHYDEHGLLTPASIDPMTGYRYYGEDQLMEAERIQALKGMGFALSVIREILEKYEEPEEMERFLLIKKKELEEESLETQQRIRLLENTLRWLRKDGKLMNYDVVLKTLPERYVASLRKIIPAYNQESILWQQLNEEMAPQNVKPAAPCYGMAIFHDEGYKESDVDVEIQIAVTGTYKDTANVKFKKVEPVQIASATYQGSYDQITKVNEAVAAWINDNGYEFDGASFCIYHVSPAQASSQEDLVTEVCYPVKKRG</sequence>
<protein>
    <submittedName>
        <fullName evidence="4">MerR family transcriptional regulator</fullName>
    </submittedName>
    <submittedName>
        <fullName evidence="3">Multidrug-efflux transporter 1 regulator</fullName>
    </submittedName>
</protein>
<dbReference type="PROSITE" id="PS00552">
    <property type="entry name" value="HTH_MERR_1"/>
    <property type="match status" value="1"/>
</dbReference>
<dbReference type="InterPro" id="IPR010499">
    <property type="entry name" value="AraC_E-bd"/>
</dbReference>
<dbReference type="PROSITE" id="PS50937">
    <property type="entry name" value="HTH_MERR_2"/>
    <property type="match status" value="1"/>
</dbReference>
<dbReference type="RefSeq" id="WP_069154525.1">
    <property type="nucleotide sequence ID" value="NZ_DBFYTC010000184.1"/>
</dbReference>
<dbReference type="PANTHER" id="PTHR30204:SF97">
    <property type="entry name" value="MERR FAMILY REGULATORY PROTEIN"/>
    <property type="match status" value="1"/>
</dbReference>
<dbReference type="Gene3D" id="3.20.80.10">
    <property type="entry name" value="Regulatory factor, effector binding domain"/>
    <property type="match status" value="1"/>
</dbReference>
<comment type="caution">
    <text evidence="3">The sequence shown here is derived from an EMBL/GenBank/DDBJ whole genome shotgun (WGS) entry which is preliminary data.</text>
</comment>
<dbReference type="Gene3D" id="1.10.1660.10">
    <property type="match status" value="1"/>
</dbReference>
<dbReference type="Proteomes" id="UP000094067">
    <property type="component" value="Unassembled WGS sequence"/>
</dbReference>
<keyword evidence="1" id="KW-0238">DNA-binding</keyword>
<name>A0A1E3A7I5_9FIRM</name>
<evidence type="ECO:0000313" key="6">
    <source>
        <dbReference type="Proteomes" id="UP000094271"/>
    </source>
</evidence>
<feature type="domain" description="HTH merR-type" evidence="2">
    <location>
        <begin position="1"/>
        <end position="71"/>
    </location>
</feature>
<dbReference type="EMBL" id="MCGH01000003">
    <property type="protein sequence ID" value="ODM04361.1"/>
    <property type="molecule type" value="Genomic_DNA"/>
</dbReference>
<accession>A0A1E3A7I5</accession>
<proteinExistence type="predicted"/>
<evidence type="ECO:0000259" key="2">
    <source>
        <dbReference type="PROSITE" id="PS50937"/>
    </source>
</evidence>
<dbReference type="Pfam" id="PF06445">
    <property type="entry name" value="GyrI-like"/>
    <property type="match status" value="1"/>
</dbReference>
<dbReference type="Proteomes" id="UP000094271">
    <property type="component" value="Unassembled WGS sequence"/>
</dbReference>
<dbReference type="InterPro" id="IPR047057">
    <property type="entry name" value="MerR_fam"/>
</dbReference>
<dbReference type="Pfam" id="PF13411">
    <property type="entry name" value="MerR_1"/>
    <property type="match status" value="1"/>
</dbReference>
<dbReference type="InterPro" id="IPR000551">
    <property type="entry name" value="MerR-type_HTH_dom"/>
</dbReference>
<dbReference type="SMART" id="SM00871">
    <property type="entry name" value="AraC_E_bind"/>
    <property type="match status" value="1"/>
</dbReference>
<dbReference type="EMBL" id="MEHA01000004">
    <property type="protein sequence ID" value="ODR53600.1"/>
    <property type="molecule type" value="Genomic_DNA"/>
</dbReference>
<organism evidence="3 5">
    <name type="scientific">Eisenbergiella tayi</name>
    <dbReference type="NCBI Taxonomy" id="1432052"/>
    <lineage>
        <taxon>Bacteria</taxon>
        <taxon>Bacillati</taxon>
        <taxon>Bacillota</taxon>
        <taxon>Clostridia</taxon>
        <taxon>Lachnospirales</taxon>
        <taxon>Lachnospiraceae</taxon>
        <taxon>Eisenbergiella</taxon>
    </lineage>
</organism>
<evidence type="ECO:0000313" key="3">
    <source>
        <dbReference type="EMBL" id="ODM04361.1"/>
    </source>
</evidence>
<gene>
    <name evidence="3" type="primary">bmrR_5</name>
    <name evidence="4" type="ORF">BEI59_07925</name>
    <name evidence="3" type="ORF">BEI61_05168</name>
</gene>
<dbReference type="OrthoDB" id="9773308at2"/>